<dbReference type="EMBL" id="FQZY01000067">
    <property type="protein sequence ID" value="SHK64544.1"/>
    <property type="molecule type" value="Genomic_DNA"/>
</dbReference>
<evidence type="ECO:0000313" key="1">
    <source>
        <dbReference type="EMBL" id="SHK64544.1"/>
    </source>
</evidence>
<proteinExistence type="predicted"/>
<name>A0A1M6U5V1_9FIRM</name>
<protein>
    <submittedName>
        <fullName evidence="1">Uncharacterized protein</fullName>
    </submittedName>
</protein>
<reference evidence="1 2" key="1">
    <citation type="submission" date="2016-11" db="EMBL/GenBank/DDBJ databases">
        <authorList>
            <person name="Jaros S."/>
            <person name="Januszkiewicz K."/>
            <person name="Wedrychowicz H."/>
        </authorList>
    </citation>
    <scope>NUCLEOTIDE SEQUENCE [LARGE SCALE GENOMIC DNA]</scope>
    <source>
        <strain evidence="1 2">DSM 15480</strain>
    </source>
</reference>
<accession>A0A1M6U5V1</accession>
<keyword evidence="2" id="KW-1185">Reference proteome</keyword>
<evidence type="ECO:0000313" key="2">
    <source>
        <dbReference type="Proteomes" id="UP000184301"/>
    </source>
</evidence>
<gene>
    <name evidence="1" type="ORF">SAMN02745243_03410</name>
</gene>
<dbReference type="AlphaFoldDB" id="A0A1M6U5V1"/>
<dbReference type="Proteomes" id="UP000184301">
    <property type="component" value="Unassembled WGS sequence"/>
</dbReference>
<sequence>MKQYIVDITDEALEEMLYLTTQNVKKEWTQRYRNWDLVLSQLVILYGDRINQYL</sequence>
<dbReference type="STRING" id="1121950.SAMN02745243_03410"/>
<organism evidence="1 2">
    <name type="scientific">Hespellia stercorisuis DSM 15480</name>
    <dbReference type="NCBI Taxonomy" id="1121950"/>
    <lineage>
        <taxon>Bacteria</taxon>
        <taxon>Bacillati</taxon>
        <taxon>Bacillota</taxon>
        <taxon>Clostridia</taxon>
        <taxon>Lachnospirales</taxon>
        <taxon>Lachnospiraceae</taxon>
        <taxon>Hespellia</taxon>
    </lineage>
</organism>